<evidence type="ECO:0000313" key="2">
    <source>
        <dbReference type="EMBL" id="MBB4697046.1"/>
    </source>
</evidence>
<organism evidence="2 3">
    <name type="scientific">Paractinoplanes abujensis</name>
    <dbReference type="NCBI Taxonomy" id="882441"/>
    <lineage>
        <taxon>Bacteria</taxon>
        <taxon>Bacillati</taxon>
        <taxon>Actinomycetota</taxon>
        <taxon>Actinomycetes</taxon>
        <taxon>Micromonosporales</taxon>
        <taxon>Micromonosporaceae</taxon>
        <taxon>Paractinoplanes</taxon>
    </lineage>
</organism>
<dbReference type="AlphaFoldDB" id="A0A7W7G7I6"/>
<dbReference type="Gene3D" id="3.40.710.10">
    <property type="entry name" value="DD-peptidase/beta-lactamase superfamily"/>
    <property type="match status" value="1"/>
</dbReference>
<feature type="domain" description="Beta-lactamase-related" evidence="1">
    <location>
        <begin position="5"/>
        <end position="370"/>
    </location>
</feature>
<sequence length="401" mass="43002">MSSQLRQAMAARVERGEFPGLLALVARGDDVLVETAGVTEFGGAVPIRRDTPFHITSMTKPVLAAVTMMLAEDDVLDLEQPVAHFLPELAGQRVLARPDAPLDQTLPLVRPVTVEDLLTFTLGFGSLIGPDGAVDPSFPVVRAWRDLGLQLAEPEPRSTLEPDEWIRRFGSLPLIHQPGEAWMYNAGTLVLGVLLARAAGRPLGDLLHERVFSPLGMSSTGFWLPAERMAQVPPHYLGDGSGHPVRQTGEPLEAWTRPPVFPSGSAGLLSTADDYLAFARMLLRGGVHGGTRLMSEKSVAAMTTNHLSPEQIEGGGFFLGGSGWGYGLAVTVRADEISGPGRYGWAGGYGTDWFTDPHEGLIFIVLSQVSDLLWNGALTEFGRLAYGAVDAPARGRPGEAR</sequence>
<dbReference type="InterPro" id="IPR012338">
    <property type="entry name" value="Beta-lactam/transpept-like"/>
</dbReference>
<gene>
    <name evidence="2" type="ORF">BKA14_007194</name>
</gene>
<dbReference type="RefSeq" id="WP_184955212.1">
    <property type="nucleotide sequence ID" value="NZ_BOMC01000020.1"/>
</dbReference>
<dbReference type="PANTHER" id="PTHR43283:SF3">
    <property type="entry name" value="BETA-LACTAMASE FAMILY PROTEIN (AFU_ORTHOLOGUE AFUA_5G07500)"/>
    <property type="match status" value="1"/>
</dbReference>
<dbReference type="Pfam" id="PF00144">
    <property type="entry name" value="Beta-lactamase"/>
    <property type="match status" value="1"/>
</dbReference>
<evidence type="ECO:0000313" key="3">
    <source>
        <dbReference type="Proteomes" id="UP000542742"/>
    </source>
</evidence>
<dbReference type="EMBL" id="JACHMF010000001">
    <property type="protein sequence ID" value="MBB4697046.1"/>
    <property type="molecule type" value="Genomic_DNA"/>
</dbReference>
<accession>A0A7W7G7I6</accession>
<name>A0A7W7G7I6_9ACTN</name>
<proteinExistence type="predicted"/>
<dbReference type="InterPro" id="IPR050789">
    <property type="entry name" value="Diverse_Enzym_Activities"/>
</dbReference>
<keyword evidence="3" id="KW-1185">Reference proteome</keyword>
<reference evidence="2 3" key="1">
    <citation type="submission" date="2020-08" db="EMBL/GenBank/DDBJ databases">
        <title>Sequencing the genomes of 1000 actinobacteria strains.</title>
        <authorList>
            <person name="Klenk H.-P."/>
        </authorList>
    </citation>
    <scope>NUCLEOTIDE SEQUENCE [LARGE SCALE GENOMIC DNA]</scope>
    <source>
        <strain evidence="2 3">DSM 45518</strain>
    </source>
</reference>
<dbReference type="PANTHER" id="PTHR43283">
    <property type="entry name" value="BETA-LACTAMASE-RELATED"/>
    <property type="match status" value="1"/>
</dbReference>
<dbReference type="Proteomes" id="UP000542742">
    <property type="component" value="Unassembled WGS sequence"/>
</dbReference>
<comment type="caution">
    <text evidence="2">The sequence shown here is derived from an EMBL/GenBank/DDBJ whole genome shotgun (WGS) entry which is preliminary data.</text>
</comment>
<evidence type="ECO:0000259" key="1">
    <source>
        <dbReference type="Pfam" id="PF00144"/>
    </source>
</evidence>
<protein>
    <submittedName>
        <fullName evidence="2">CubicO group peptidase (Beta-lactamase class C family)</fullName>
    </submittedName>
</protein>
<dbReference type="InterPro" id="IPR001466">
    <property type="entry name" value="Beta-lactam-related"/>
</dbReference>
<dbReference type="SUPFAM" id="SSF56601">
    <property type="entry name" value="beta-lactamase/transpeptidase-like"/>
    <property type="match status" value="1"/>
</dbReference>